<dbReference type="Proteomes" id="UP000428333">
    <property type="component" value="Linkage Group LG01"/>
</dbReference>
<dbReference type="OrthoDB" id="1246837at2759"/>
<proteinExistence type="predicted"/>
<feature type="non-terminal residue" evidence="2">
    <location>
        <position position="1"/>
    </location>
</feature>
<reference evidence="2 3" key="1">
    <citation type="journal article" date="2019" name="Genome Biol. Evol.">
        <title>The Rhododendron genome and chromosomal organization provide insight into shared whole-genome duplications across the heath family (Ericaceae).</title>
        <authorList>
            <person name="Soza V.L."/>
            <person name="Lindsley D."/>
            <person name="Waalkes A."/>
            <person name="Ramage E."/>
            <person name="Patwardhan R.P."/>
            <person name="Burton J.N."/>
            <person name="Adey A."/>
            <person name="Kumar A."/>
            <person name="Qiu R."/>
            <person name="Shendure J."/>
            <person name="Hall B."/>
        </authorList>
    </citation>
    <scope>NUCLEOTIDE SEQUENCE [LARGE SCALE GENOMIC DNA]</scope>
    <source>
        <strain evidence="2">RSF 1966-606</strain>
    </source>
</reference>
<keyword evidence="3" id="KW-1185">Reference proteome</keyword>
<sequence length="136" mass="15918">MYRGSNYFNRQEGWDTTSNDYHSHVSRMERMPSVLTDVPHYPNIHMIFNTRPKVAAYEEENGNGNGNGNQQQQRRQQEPPATEAHKKVKFVEQTVAIEKDGAKREVCKKSVDEDVEGFIQQRRKNFELCKWATFKP</sequence>
<dbReference type="PANTHER" id="PTHR38224">
    <property type="entry name" value="PHLOEM SPECIFIC PROTEIN"/>
    <property type="match status" value="1"/>
</dbReference>
<evidence type="ECO:0000313" key="2">
    <source>
        <dbReference type="EMBL" id="KAE9467445.1"/>
    </source>
</evidence>
<organism evidence="2 3">
    <name type="scientific">Rhododendron williamsianum</name>
    <dbReference type="NCBI Taxonomy" id="262921"/>
    <lineage>
        <taxon>Eukaryota</taxon>
        <taxon>Viridiplantae</taxon>
        <taxon>Streptophyta</taxon>
        <taxon>Embryophyta</taxon>
        <taxon>Tracheophyta</taxon>
        <taxon>Spermatophyta</taxon>
        <taxon>Magnoliopsida</taxon>
        <taxon>eudicotyledons</taxon>
        <taxon>Gunneridae</taxon>
        <taxon>Pentapetalae</taxon>
        <taxon>asterids</taxon>
        <taxon>Ericales</taxon>
        <taxon>Ericaceae</taxon>
        <taxon>Ericoideae</taxon>
        <taxon>Rhodoreae</taxon>
        <taxon>Rhododendron</taxon>
    </lineage>
</organism>
<dbReference type="EMBL" id="QEFC01000030">
    <property type="protein sequence ID" value="KAE9467445.1"/>
    <property type="molecule type" value="Genomic_DNA"/>
</dbReference>
<accession>A0A6A4MAA6</accession>
<comment type="caution">
    <text evidence="2">The sequence shown here is derived from an EMBL/GenBank/DDBJ whole genome shotgun (WGS) entry which is preliminary data.</text>
</comment>
<protein>
    <submittedName>
        <fullName evidence="2">Uncharacterized protein</fullName>
    </submittedName>
</protein>
<name>A0A6A4MAA6_9ERIC</name>
<evidence type="ECO:0000313" key="3">
    <source>
        <dbReference type="Proteomes" id="UP000428333"/>
    </source>
</evidence>
<evidence type="ECO:0000256" key="1">
    <source>
        <dbReference type="SAM" id="MobiDB-lite"/>
    </source>
</evidence>
<feature type="region of interest" description="Disordered" evidence="1">
    <location>
        <begin position="55"/>
        <end position="85"/>
    </location>
</feature>
<dbReference type="PANTHER" id="PTHR38224:SF1">
    <property type="entry name" value="PHLOEM SPECIFIC PROTEIN"/>
    <property type="match status" value="1"/>
</dbReference>
<gene>
    <name evidence="2" type="ORF">C3L33_00624</name>
</gene>
<dbReference type="AlphaFoldDB" id="A0A6A4MAA6"/>